<dbReference type="InterPro" id="IPR005203">
    <property type="entry name" value="Hemocyanin_C"/>
</dbReference>
<dbReference type="PANTHER" id="PTHR11511">
    <property type="entry name" value="LARVAL STORAGE PROTEIN/PHENOLOXIDASE"/>
    <property type="match status" value="1"/>
</dbReference>
<evidence type="ECO:0000259" key="5">
    <source>
        <dbReference type="Pfam" id="PF03723"/>
    </source>
</evidence>
<dbReference type="Gene3D" id="2.60.40.1520">
    <property type="entry name" value="Hemocyanin, C-terminal domain"/>
    <property type="match status" value="1"/>
</dbReference>
<dbReference type="PANTHER" id="PTHR11511:SF5">
    <property type="entry name" value="FAT-BODY PROTEIN 1-RELATED"/>
    <property type="match status" value="1"/>
</dbReference>
<dbReference type="SUPFAM" id="SSF48056">
    <property type="entry name" value="Di-copper centre-containing domain"/>
    <property type="match status" value="1"/>
</dbReference>
<evidence type="ECO:0000259" key="3">
    <source>
        <dbReference type="Pfam" id="PF00372"/>
    </source>
</evidence>
<feature type="signal peptide" evidence="2">
    <location>
        <begin position="1"/>
        <end position="16"/>
    </location>
</feature>
<dbReference type="GO" id="GO:0045735">
    <property type="term" value="F:nutrient reservoir activity"/>
    <property type="evidence" value="ECO:0007669"/>
    <property type="project" value="UniProtKB-KW"/>
</dbReference>
<dbReference type="InterPro" id="IPR005204">
    <property type="entry name" value="Hemocyanin_N"/>
</dbReference>
<dbReference type="InterPro" id="IPR037020">
    <property type="entry name" value="Hemocyanin_C_sf"/>
</dbReference>
<reference evidence="6 7" key="1">
    <citation type="journal article" date="2024" name="BMC Genomics">
        <title>De novo assembly and annotation of Popillia japonica's genome with initial clues to its potential as an invasive pest.</title>
        <authorList>
            <person name="Cucini C."/>
            <person name="Boschi S."/>
            <person name="Funari R."/>
            <person name="Cardaioli E."/>
            <person name="Iannotti N."/>
            <person name="Marturano G."/>
            <person name="Paoli F."/>
            <person name="Bruttini M."/>
            <person name="Carapelli A."/>
            <person name="Frati F."/>
            <person name="Nardi F."/>
        </authorList>
    </citation>
    <scope>NUCLEOTIDE SEQUENCE [LARGE SCALE GENOMIC DNA]</scope>
    <source>
        <strain evidence="6">DMR45628</strain>
    </source>
</reference>
<dbReference type="Pfam" id="PF00372">
    <property type="entry name" value="Hemocyanin_M"/>
    <property type="match status" value="1"/>
</dbReference>
<dbReference type="Pfam" id="PF03722">
    <property type="entry name" value="Hemocyanin_N"/>
    <property type="match status" value="1"/>
</dbReference>
<keyword evidence="2" id="KW-0732">Signal</keyword>
<dbReference type="SUPFAM" id="SSF48050">
    <property type="entry name" value="Hemocyanin, N-terminal domain"/>
    <property type="match status" value="1"/>
</dbReference>
<dbReference type="Gene3D" id="1.20.1370.10">
    <property type="entry name" value="Hemocyanin, N-terminal domain"/>
    <property type="match status" value="1"/>
</dbReference>
<evidence type="ECO:0000313" key="7">
    <source>
        <dbReference type="Proteomes" id="UP001458880"/>
    </source>
</evidence>
<dbReference type="EMBL" id="JASPKY010000546">
    <property type="protein sequence ID" value="KAK9693310.1"/>
    <property type="molecule type" value="Genomic_DNA"/>
</dbReference>
<dbReference type="InterPro" id="IPR013788">
    <property type="entry name" value="Hemocyanin/hexamerin"/>
</dbReference>
<keyword evidence="1" id="KW-0758">Storage protein</keyword>
<feature type="domain" description="Hemocyanin middle" evidence="3">
    <location>
        <begin position="153"/>
        <end position="424"/>
    </location>
</feature>
<sequence>MKQILWILSLCAVALAGLQIKNTLPTNYKITDKETLDYQLKFLLLFKHNSPEEDKLFLKDFDLQQELSRNSKLPKEILDQDFFAKEDLFSVYHPKHLEQAIILFKLFYYAKSAEYVYNYAIWAETFANERMWSYALSVALVHRPEMFGIILPAIYEMQPHLFFNSEVMNLAEESVRNYDLHARYKYTIINDDKLNRYTNLNEEQLLTYFTEDIGLNLFYYMYHIYYPWWMEGKEFGLSSDLRGEIFYYVMAQLVARYNVERLSNGLDEVAAIDIDSPLDVGYYPGLRYHNGVAFPSRPEGVCLKETRRSSLSRNSNYTNAYIRLRELALRIQNVVDLGKAYMGVNIYHKSDEGLEILSNLLEGNPNSPFLSYYGTMQIYARHLIGYAPEPLNKDKVIPAATEHYETTLRDPASWRFFKWLLNFYDDFYKQIEPYKKRELEFPGVTIEYINTDEMVTYMDYSYTNLNHYNSRLKEDIDISIRQKRLNSLPWVYNISVSSNTDQLALLKVFIGPKYDRYGQELNITENNDKFYVLDHIVYKLKKGHNLIVRKVIEDTAGNDRTSYKDLIHGVSNAIKNQGEFRINGGEAYWTFPRRLLLPKGSTNGMKFQLYAIIVPAPSVDQDIYRDGGAYRRVGTGRHSGLRLRFPLDRKIGKSFSVPNSVLVDITIRHDDKLIINNL</sequence>
<evidence type="ECO:0000313" key="6">
    <source>
        <dbReference type="EMBL" id="KAK9693310.1"/>
    </source>
</evidence>
<dbReference type="GO" id="GO:0005615">
    <property type="term" value="C:extracellular space"/>
    <property type="evidence" value="ECO:0007669"/>
    <property type="project" value="UniProtKB-ARBA"/>
</dbReference>
<dbReference type="AlphaFoldDB" id="A0AAW1IUH5"/>
<dbReference type="Gene3D" id="1.10.1280.10">
    <property type="entry name" value="Di-copper center containing domain from catechol oxidase"/>
    <property type="match status" value="1"/>
</dbReference>
<evidence type="ECO:0000256" key="1">
    <source>
        <dbReference type="ARBA" id="ARBA00022761"/>
    </source>
</evidence>
<dbReference type="InterPro" id="IPR014756">
    <property type="entry name" value="Ig_E-set"/>
</dbReference>
<evidence type="ECO:0000259" key="4">
    <source>
        <dbReference type="Pfam" id="PF03722"/>
    </source>
</evidence>
<feature type="domain" description="Hemocyanin N-terminal" evidence="4">
    <location>
        <begin position="75"/>
        <end position="146"/>
    </location>
</feature>
<proteinExistence type="predicted"/>
<dbReference type="Pfam" id="PF03723">
    <property type="entry name" value="Hemocyanin_C"/>
    <property type="match status" value="1"/>
</dbReference>
<keyword evidence="7" id="KW-1185">Reference proteome</keyword>
<dbReference type="PRINTS" id="PR00187">
    <property type="entry name" value="HAEMOCYANIN"/>
</dbReference>
<dbReference type="PROSITE" id="PS00209">
    <property type="entry name" value="HEMOCYANIN_1"/>
    <property type="match status" value="1"/>
</dbReference>
<dbReference type="SUPFAM" id="SSF81296">
    <property type="entry name" value="E set domains"/>
    <property type="match status" value="1"/>
</dbReference>
<dbReference type="Proteomes" id="UP001458880">
    <property type="component" value="Unassembled WGS sequence"/>
</dbReference>
<feature type="chain" id="PRO_5043665459" evidence="2">
    <location>
        <begin position="17"/>
        <end position="678"/>
    </location>
</feature>
<organism evidence="6 7">
    <name type="scientific">Popillia japonica</name>
    <name type="common">Japanese beetle</name>
    <dbReference type="NCBI Taxonomy" id="7064"/>
    <lineage>
        <taxon>Eukaryota</taxon>
        <taxon>Metazoa</taxon>
        <taxon>Ecdysozoa</taxon>
        <taxon>Arthropoda</taxon>
        <taxon>Hexapoda</taxon>
        <taxon>Insecta</taxon>
        <taxon>Pterygota</taxon>
        <taxon>Neoptera</taxon>
        <taxon>Endopterygota</taxon>
        <taxon>Coleoptera</taxon>
        <taxon>Polyphaga</taxon>
        <taxon>Scarabaeiformia</taxon>
        <taxon>Scarabaeidae</taxon>
        <taxon>Rutelinae</taxon>
        <taxon>Popillia</taxon>
    </lineage>
</organism>
<evidence type="ECO:0000256" key="2">
    <source>
        <dbReference type="SAM" id="SignalP"/>
    </source>
</evidence>
<accession>A0AAW1IUH5</accession>
<dbReference type="InterPro" id="IPR036697">
    <property type="entry name" value="Hemocyanin_N_sf"/>
</dbReference>
<comment type="caution">
    <text evidence="6">The sequence shown here is derived from an EMBL/GenBank/DDBJ whole genome shotgun (WGS) entry which is preliminary data.</text>
</comment>
<dbReference type="InterPro" id="IPR000896">
    <property type="entry name" value="Hemocyanin/hexamerin_mid_dom"/>
</dbReference>
<feature type="domain" description="Hemocyanin C-terminal" evidence="5">
    <location>
        <begin position="433"/>
        <end position="669"/>
    </location>
</feature>
<gene>
    <name evidence="6" type="ORF">QE152_g34292</name>
</gene>
<name>A0AAW1IUH5_POPJA</name>
<protein>
    <submittedName>
        <fullName evidence="6">Hemocyanin, ig-like domain</fullName>
    </submittedName>
</protein>
<dbReference type="InterPro" id="IPR008922">
    <property type="entry name" value="Di-copper_centre_dom_sf"/>
</dbReference>